<evidence type="ECO:0000313" key="2">
    <source>
        <dbReference type="EMBL" id="MBE1563116.1"/>
    </source>
</evidence>
<keyword evidence="1" id="KW-0732">Signal</keyword>
<protein>
    <submittedName>
        <fullName evidence="2">Uncharacterized protein</fullName>
    </submittedName>
</protein>
<dbReference type="Proteomes" id="UP000661607">
    <property type="component" value="Unassembled WGS sequence"/>
</dbReference>
<name>A0ABR9KM74_9ACTN</name>
<evidence type="ECO:0000256" key="1">
    <source>
        <dbReference type="SAM" id="SignalP"/>
    </source>
</evidence>
<keyword evidence="3" id="KW-1185">Reference proteome</keyword>
<feature type="chain" id="PRO_5047288683" evidence="1">
    <location>
        <begin position="21"/>
        <end position="63"/>
    </location>
</feature>
<evidence type="ECO:0000313" key="3">
    <source>
        <dbReference type="Proteomes" id="UP000661607"/>
    </source>
</evidence>
<proteinExistence type="predicted"/>
<accession>A0ABR9KM74</accession>
<dbReference type="EMBL" id="JADBEF010000001">
    <property type="protein sequence ID" value="MBE1563116.1"/>
    <property type="molecule type" value="Genomic_DNA"/>
</dbReference>
<reference evidence="2 3" key="1">
    <citation type="submission" date="2020-10" db="EMBL/GenBank/DDBJ databases">
        <title>Sequencing the genomes of 1000 actinobacteria strains.</title>
        <authorList>
            <person name="Klenk H.-P."/>
        </authorList>
    </citation>
    <scope>NUCLEOTIDE SEQUENCE [LARGE SCALE GENOMIC DNA]</scope>
    <source>
        <strain evidence="2 3">DSM 43748</strain>
    </source>
</reference>
<sequence>MYLKIGLVLAATISIAPAPAPGTAAEQLGTGRSGSVTLLTGDRVVVTGQAYRVEPGPAGTWGS</sequence>
<gene>
    <name evidence="2" type="ORF">H4W81_005895</name>
</gene>
<comment type="caution">
    <text evidence="2">The sequence shown here is derived from an EMBL/GenBank/DDBJ whole genome shotgun (WGS) entry which is preliminary data.</text>
</comment>
<organism evidence="2 3">
    <name type="scientific">Nonomuraea africana</name>
    <dbReference type="NCBI Taxonomy" id="46171"/>
    <lineage>
        <taxon>Bacteria</taxon>
        <taxon>Bacillati</taxon>
        <taxon>Actinomycetota</taxon>
        <taxon>Actinomycetes</taxon>
        <taxon>Streptosporangiales</taxon>
        <taxon>Streptosporangiaceae</taxon>
        <taxon>Nonomuraea</taxon>
    </lineage>
</organism>
<feature type="signal peptide" evidence="1">
    <location>
        <begin position="1"/>
        <end position="20"/>
    </location>
</feature>